<name>A0A835FSK6_9POAL</name>
<keyword evidence="3" id="KW-0460">Magnesium</keyword>
<dbReference type="EMBL" id="JACEFO010000338">
    <property type="protein sequence ID" value="KAF8775067.1"/>
    <property type="molecule type" value="Genomic_DNA"/>
</dbReference>
<protein>
    <recommendedName>
        <fullName evidence="5">AAA+ ATPase domain-containing protein</fullName>
    </recommendedName>
</protein>
<dbReference type="Gramene" id="Dexi6B01G0005780.1">
    <property type="protein sequence ID" value="Dexi6B01G0005780.1:cds"/>
    <property type="gene ID" value="Dexi6B01G0005780"/>
</dbReference>
<comment type="similarity">
    <text evidence="2">Belongs to the AAA ATPase family. BCS1 subfamily.</text>
</comment>
<dbReference type="GO" id="GO:0005524">
    <property type="term" value="F:ATP binding"/>
    <property type="evidence" value="ECO:0007669"/>
    <property type="project" value="InterPro"/>
</dbReference>
<dbReference type="InterPro" id="IPR003959">
    <property type="entry name" value="ATPase_AAA_core"/>
</dbReference>
<dbReference type="InterPro" id="IPR003593">
    <property type="entry name" value="AAA+_ATPase"/>
</dbReference>
<accession>A0A835FSK6</accession>
<dbReference type="InterPro" id="IPR025753">
    <property type="entry name" value="AAA_N_dom"/>
</dbReference>
<proteinExistence type="inferred from homology"/>
<dbReference type="OrthoDB" id="633637at2759"/>
<gene>
    <name evidence="6" type="ORF">HU200_005119</name>
</gene>
<dbReference type="Gene3D" id="6.10.280.40">
    <property type="match status" value="1"/>
</dbReference>
<dbReference type="Pfam" id="PF25568">
    <property type="entry name" value="AAA_lid_At3g28540"/>
    <property type="match status" value="1"/>
</dbReference>
<evidence type="ECO:0000313" key="7">
    <source>
        <dbReference type="Proteomes" id="UP000636709"/>
    </source>
</evidence>
<evidence type="ECO:0000256" key="2">
    <source>
        <dbReference type="ARBA" id="ARBA00007448"/>
    </source>
</evidence>
<dbReference type="SUPFAM" id="SSF52540">
    <property type="entry name" value="P-loop containing nucleoside triphosphate hydrolases"/>
    <property type="match status" value="1"/>
</dbReference>
<dbReference type="Pfam" id="PF00004">
    <property type="entry name" value="AAA"/>
    <property type="match status" value="1"/>
</dbReference>
<evidence type="ECO:0000259" key="5">
    <source>
        <dbReference type="SMART" id="SM00382"/>
    </source>
</evidence>
<dbReference type="SMART" id="SM00382">
    <property type="entry name" value="AAA"/>
    <property type="match status" value="1"/>
</dbReference>
<feature type="domain" description="AAA+ ATPase" evidence="5">
    <location>
        <begin position="244"/>
        <end position="398"/>
    </location>
</feature>
<dbReference type="PANTHER" id="PTHR23070">
    <property type="entry name" value="BCS1 AAA-TYPE ATPASE"/>
    <property type="match status" value="1"/>
</dbReference>
<organism evidence="6 7">
    <name type="scientific">Digitaria exilis</name>
    <dbReference type="NCBI Taxonomy" id="1010633"/>
    <lineage>
        <taxon>Eukaryota</taxon>
        <taxon>Viridiplantae</taxon>
        <taxon>Streptophyta</taxon>
        <taxon>Embryophyta</taxon>
        <taxon>Tracheophyta</taxon>
        <taxon>Spermatophyta</taxon>
        <taxon>Magnoliopsida</taxon>
        <taxon>Liliopsida</taxon>
        <taxon>Poales</taxon>
        <taxon>Poaceae</taxon>
        <taxon>PACMAD clade</taxon>
        <taxon>Panicoideae</taxon>
        <taxon>Panicodae</taxon>
        <taxon>Paniceae</taxon>
        <taxon>Anthephorinae</taxon>
        <taxon>Digitaria</taxon>
    </lineage>
</organism>
<evidence type="ECO:0000313" key="6">
    <source>
        <dbReference type="EMBL" id="KAF8775067.1"/>
    </source>
</evidence>
<comment type="catalytic activity">
    <reaction evidence="4">
        <text>ATP + H2O = ADP + phosphate + H(+)</text>
        <dbReference type="Rhea" id="RHEA:13065"/>
        <dbReference type="ChEBI" id="CHEBI:15377"/>
        <dbReference type="ChEBI" id="CHEBI:15378"/>
        <dbReference type="ChEBI" id="CHEBI:30616"/>
        <dbReference type="ChEBI" id="CHEBI:43474"/>
        <dbReference type="ChEBI" id="CHEBI:456216"/>
    </reaction>
</comment>
<evidence type="ECO:0000256" key="3">
    <source>
        <dbReference type="ARBA" id="ARBA00022842"/>
    </source>
</evidence>
<evidence type="ECO:0000256" key="1">
    <source>
        <dbReference type="ARBA" id="ARBA00001946"/>
    </source>
</evidence>
<reference evidence="6" key="1">
    <citation type="submission" date="2020-07" db="EMBL/GenBank/DDBJ databases">
        <title>Genome sequence and genetic diversity analysis of an under-domesticated orphan crop, white fonio (Digitaria exilis).</title>
        <authorList>
            <person name="Bennetzen J.L."/>
            <person name="Chen S."/>
            <person name="Ma X."/>
            <person name="Wang X."/>
            <person name="Yssel A.E.J."/>
            <person name="Chaluvadi S.R."/>
            <person name="Johnson M."/>
            <person name="Gangashetty P."/>
            <person name="Hamidou F."/>
            <person name="Sanogo M.D."/>
            <person name="Zwaenepoel A."/>
            <person name="Wallace J."/>
            <person name="Van De Peer Y."/>
            <person name="Van Deynze A."/>
        </authorList>
    </citation>
    <scope>NUCLEOTIDE SEQUENCE</scope>
    <source>
        <tissue evidence="6">Leaves</tissue>
    </source>
</reference>
<dbReference type="Pfam" id="PF14363">
    <property type="entry name" value="AAA_assoc"/>
    <property type="match status" value="1"/>
</dbReference>
<dbReference type="InterPro" id="IPR058017">
    <property type="entry name" value="At3g28540-like_C"/>
</dbReference>
<dbReference type="InterPro" id="IPR027417">
    <property type="entry name" value="P-loop_NTPase"/>
</dbReference>
<comment type="caution">
    <text evidence="6">The sequence shown here is derived from an EMBL/GenBank/DDBJ whole genome shotgun (WGS) entry which is preliminary data.</text>
</comment>
<comment type="cofactor">
    <cofactor evidence="1">
        <name>Mg(2+)</name>
        <dbReference type="ChEBI" id="CHEBI:18420"/>
    </cofactor>
</comment>
<dbReference type="Gene3D" id="3.40.50.300">
    <property type="entry name" value="P-loop containing nucleotide triphosphate hydrolases"/>
    <property type="match status" value="1"/>
</dbReference>
<dbReference type="InterPro" id="IPR050747">
    <property type="entry name" value="Mitochondrial_chaperone_BCS1"/>
</dbReference>
<evidence type="ECO:0000256" key="4">
    <source>
        <dbReference type="ARBA" id="ARBA00049360"/>
    </source>
</evidence>
<dbReference type="Proteomes" id="UP000636709">
    <property type="component" value="Unassembled WGS sequence"/>
</dbReference>
<sequence length="504" mass="57401">MALSVEKWVGFGSAMAGFGLLWSRMPEHVHDEARYIISSLVPMLISYFNPYEQISIFEYGEERFRRNKMFDAGSTYLRSTCLDAASKLKAELGNRSRDDDPLISLDENQEVVDNFDGARIWWRLIPKSAKQRGPTVISFLPGDSNEQPRCYRLAFHKRHRKLVLDSYLPSVVRRWRELLTANRQRLLFTNYSREGKSYWIDVPYNPPAMFNMIAMDHDKKAEIIEDLTAFREAKEYHSKVGKAWKRGYLLRGPPGTGKSTMIGAMANLLGYDVYDLDLTSIKDNAELRKLFLDTTDRSIIVIEDIDAIEVELTTNRKGGKEASKENNNNHQLVIELSDKNKDCGKVTLSGLLGFVDGLWSACGSERIFVFTTNHVDRLDPALTRRGRMDRHIEMSYCRFDAFKMLAKSYLDITEHSLFGEIGQLLNEVDTTPADVADSLMPRGSKRNGGKIARLLDEMNGGPADLMLRVKRRREADDCLAGLVENLKKAKMKSATPPMEDAKEE</sequence>
<keyword evidence="7" id="KW-1185">Reference proteome</keyword>
<dbReference type="GO" id="GO:0016887">
    <property type="term" value="F:ATP hydrolysis activity"/>
    <property type="evidence" value="ECO:0007669"/>
    <property type="project" value="InterPro"/>
</dbReference>
<dbReference type="GO" id="GO:0006950">
    <property type="term" value="P:response to stress"/>
    <property type="evidence" value="ECO:0007669"/>
    <property type="project" value="UniProtKB-ARBA"/>
</dbReference>
<dbReference type="AlphaFoldDB" id="A0A835FSK6"/>